<keyword evidence="5" id="KW-1185">Reference proteome</keyword>
<feature type="chain" id="PRO_5045875925" evidence="3">
    <location>
        <begin position="24"/>
        <end position="420"/>
    </location>
</feature>
<dbReference type="Pfam" id="PF13416">
    <property type="entry name" value="SBP_bac_8"/>
    <property type="match status" value="1"/>
</dbReference>
<sequence>MTLKHLRQLTAASAIVLTGNALAATELVVQYPYGGTFKDTFAQLEQEFEAQNPDIDVTFRAPYEDYEDGTQKVMREAITKQLPDISFQGLNRVRPLVDRNIAVSLEPFIAKEADFSKEGYHQAMLDIGTYNDEVYGLPFAVSLPIAYYNMDLVRQAGWDENNLPESWDEVIELAARIDALDEDITGMVYGWQITGNWLWQAPVFSQGGAMLSADEKQVAFNGPEGQWALETFSRFFKEAGMKDYSRADGKQAFYSGKSGMWFWSTSTVTNAEEMIGDSFEMKTHVFPSVKEGGALPAGGNAIVMLTKDAEKQEAAWKFIKYATSGKGAAIVALTTGYMPPNKKANEEYLKDFYSQHPNHFTAVKQLPLMTDWYAFPGKNGLKITQVIHDHMQSIASGERVNEADQVLKDMAADVQKLLPN</sequence>
<evidence type="ECO:0000256" key="2">
    <source>
        <dbReference type="ARBA" id="ARBA00008520"/>
    </source>
</evidence>
<dbReference type="RefSeq" id="WP_217336155.1">
    <property type="nucleotide sequence ID" value="NZ_JAHQZT010000035.1"/>
</dbReference>
<evidence type="ECO:0000313" key="4">
    <source>
        <dbReference type="EMBL" id="MBV0934757.1"/>
    </source>
</evidence>
<organism evidence="4 5">
    <name type="scientific">Marinobacterium weihaiense</name>
    <dbReference type="NCBI Taxonomy" id="2851016"/>
    <lineage>
        <taxon>Bacteria</taxon>
        <taxon>Pseudomonadati</taxon>
        <taxon>Pseudomonadota</taxon>
        <taxon>Gammaproteobacteria</taxon>
        <taxon>Oceanospirillales</taxon>
        <taxon>Oceanospirillaceae</taxon>
        <taxon>Marinobacterium</taxon>
    </lineage>
</organism>
<dbReference type="InterPro" id="IPR006059">
    <property type="entry name" value="SBP"/>
</dbReference>
<comment type="similarity">
    <text evidence="2">Belongs to the bacterial solute-binding protein 1 family.</text>
</comment>
<name>A0ABS6MGC0_9GAMM</name>
<dbReference type="PANTHER" id="PTHR43649:SF12">
    <property type="entry name" value="DIACETYLCHITOBIOSE BINDING PROTEIN DASA"/>
    <property type="match status" value="1"/>
</dbReference>
<gene>
    <name evidence="4" type="ORF">KTN04_15570</name>
</gene>
<evidence type="ECO:0000313" key="5">
    <source>
        <dbReference type="Proteomes" id="UP000755551"/>
    </source>
</evidence>
<reference evidence="4 5" key="1">
    <citation type="submission" date="2021-06" db="EMBL/GenBank/DDBJ databases">
        <title>Bacterium isolated from marine sediment.</title>
        <authorList>
            <person name="Zhu K.-L."/>
            <person name="Du Z.-J."/>
            <person name="Liang Q.-Y."/>
        </authorList>
    </citation>
    <scope>NUCLEOTIDE SEQUENCE [LARGE SCALE GENOMIC DNA]</scope>
    <source>
        <strain evidence="4 5">A346</strain>
    </source>
</reference>
<evidence type="ECO:0000256" key="1">
    <source>
        <dbReference type="ARBA" id="ARBA00004418"/>
    </source>
</evidence>
<keyword evidence="3" id="KW-0732">Signal</keyword>
<comment type="caution">
    <text evidence="4">The sequence shown here is derived from an EMBL/GenBank/DDBJ whole genome shotgun (WGS) entry which is preliminary data.</text>
</comment>
<dbReference type="Proteomes" id="UP000755551">
    <property type="component" value="Unassembled WGS sequence"/>
</dbReference>
<dbReference type="InterPro" id="IPR050490">
    <property type="entry name" value="Bact_solute-bd_prot1"/>
</dbReference>
<protein>
    <submittedName>
        <fullName evidence="4">ABC transporter substrate-binding protein</fullName>
    </submittedName>
</protein>
<accession>A0ABS6MGC0</accession>
<dbReference type="CDD" id="cd14748">
    <property type="entry name" value="PBP2_UgpB"/>
    <property type="match status" value="1"/>
</dbReference>
<proteinExistence type="inferred from homology"/>
<feature type="signal peptide" evidence="3">
    <location>
        <begin position="1"/>
        <end position="23"/>
    </location>
</feature>
<evidence type="ECO:0000256" key="3">
    <source>
        <dbReference type="SAM" id="SignalP"/>
    </source>
</evidence>
<dbReference type="PANTHER" id="PTHR43649">
    <property type="entry name" value="ARABINOSE-BINDING PROTEIN-RELATED"/>
    <property type="match status" value="1"/>
</dbReference>
<comment type="subcellular location">
    <subcellularLocation>
        <location evidence="1">Periplasm</location>
    </subcellularLocation>
</comment>
<dbReference type="EMBL" id="JAHQZT010000035">
    <property type="protein sequence ID" value="MBV0934757.1"/>
    <property type="molecule type" value="Genomic_DNA"/>
</dbReference>